<feature type="domain" description="NAD(P)-binding" evidence="4">
    <location>
        <begin position="11"/>
        <end position="108"/>
    </location>
</feature>
<evidence type="ECO:0000313" key="6">
    <source>
        <dbReference type="Proteomes" id="UP000053599"/>
    </source>
</evidence>
<sequence length="317" mass="34266">MARIEKIAVVGAGGRIGSAIVKELLGSGKHTVTAVTRKGSKSALPQGIQVTEVDYDSDDQGLVSALKGQQFLIITLSVAAPAKVHNMIVSAAGEAGVRYVMPNIYGGDIQNPAVMQESMNGKAYRDRLADFEGVAACWIALVCGFWYEFGLALGKPFFGFDIANRSVTLYDDGNTRIDVSTLAQCGHAVAGLLSLPEGDATPCVSDWKNKPLYINSFKISQRDMLNSLHRVLGTTDQDWTVDFEPTDQRFKRGLEDLKSGVMSGFPTASYARIFYPNGDGDFSSKWGTSNQDLGLPHEELDEVTKTVVEMIEGGGWP</sequence>
<accession>A0A0D1YPU2</accession>
<dbReference type="InterPro" id="IPR036291">
    <property type="entry name" value="NAD(P)-bd_dom_sf"/>
</dbReference>
<dbReference type="PANTHER" id="PTHR47706">
    <property type="entry name" value="NMRA-LIKE FAMILY PROTEIN"/>
    <property type="match status" value="1"/>
</dbReference>
<keyword evidence="2" id="KW-0521">NADP</keyword>
<dbReference type="Gene3D" id="3.40.50.720">
    <property type="entry name" value="NAD(P)-binding Rossmann-like Domain"/>
    <property type="match status" value="1"/>
</dbReference>
<dbReference type="Proteomes" id="UP000053599">
    <property type="component" value="Unassembled WGS sequence"/>
</dbReference>
<dbReference type="PANTHER" id="PTHR47706:SF7">
    <property type="entry name" value="CIPA-LIKE, PUTATIVE (AFU_ORTHOLOGUE AFUA_1G01630)-RELATED"/>
    <property type="match status" value="1"/>
</dbReference>
<protein>
    <recommendedName>
        <fullName evidence="4">NAD(P)-binding domain-containing protein</fullName>
    </recommendedName>
</protein>
<dbReference type="HOGENOM" id="CLU_044876_1_1_1"/>
<evidence type="ECO:0000313" key="5">
    <source>
        <dbReference type="EMBL" id="KIV76988.1"/>
    </source>
</evidence>
<name>A0A0D1YPU2_9EURO</name>
<dbReference type="AlphaFoldDB" id="A0A0D1YPU2"/>
<dbReference type="CDD" id="cd05259">
    <property type="entry name" value="PCBER_SDR_a"/>
    <property type="match status" value="1"/>
</dbReference>
<evidence type="ECO:0000256" key="1">
    <source>
        <dbReference type="ARBA" id="ARBA00005725"/>
    </source>
</evidence>
<gene>
    <name evidence="5" type="ORF">PV11_08831</name>
</gene>
<dbReference type="OrthoDB" id="419598at2759"/>
<organism evidence="5 6">
    <name type="scientific">Exophiala sideris</name>
    <dbReference type="NCBI Taxonomy" id="1016849"/>
    <lineage>
        <taxon>Eukaryota</taxon>
        <taxon>Fungi</taxon>
        <taxon>Dikarya</taxon>
        <taxon>Ascomycota</taxon>
        <taxon>Pezizomycotina</taxon>
        <taxon>Eurotiomycetes</taxon>
        <taxon>Chaetothyriomycetidae</taxon>
        <taxon>Chaetothyriales</taxon>
        <taxon>Herpotrichiellaceae</taxon>
        <taxon>Exophiala</taxon>
    </lineage>
</organism>
<dbReference type="SUPFAM" id="SSF51735">
    <property type="entry name" value="NAD(P)-binding Rossmann-fold domains"/>
    <property type="match status" value="1"/>
</dbReference>
<keyword evidence="3" id="KW-0560">Oxidoreductase</keyword>
<evidence type="ECO:0000259" key="4">
    <source>
        <dbReference type="Pfam" id="PF13460"/>
    </source>
</evidence>
<dbReference type="GO" id="GO:0016491">
    <property type="term" value="F:oxidoreductase activity"/>
    <property type="evidence" value="ECO:0007669"/>
    <property type="project" value="UniProtKB-KW"/>
</dbReference>
<dbReference type="InterPro" id="IPR051609">
    <property type="entry name" value="NmrA/Isoflavone_reductase-like"/>
</dbReference>
<dbReference type="InterPro" id="IPR016040">
    <property type="entry name" value="NAD(P)-bd_dom"/>
</dbReference>
<dbReference type="STRING" id="1016849.A0A0D1YPU2"/>
<dbReference type="InterPro" id="IPR045312">
    <property type="entry name" value="PCBER-like"/>
</dbReference>
<dbReference type="EMBL" id="KN846954">
    <property type="protein sequence ID" value="KIV76988.1"/>
    <property type="molecule type" value="Genomic_DNA"/>
</dbReference>
<dbReference type="Pfam" id="PF13460">
    <property type="entry name" value="NAD_binding_10"/>
    <property type="match status" value="1"/>
</dbReference>
<evidence type="ECO:0000256" key="2">
    <source>
        <dbReference type="ARBA" id="ARBA00022857"/>
    </source>
</evidence>
<comment type="similarity">
    <text evidence="1">Belongs to the NmrA-type oxidoreductase family. Isoflavone reductase subfamily.</text>
</comment>
<proteinExistence type="inferred from homology"/>
<evidence type="ECO:0000256" key="3">
    <source>
        <dbReference type="ARBA" id="ARBA00023002"/>
    </source>
</evidence>
<reference evidence="5 6" key="1">
    <citation type="submission" date="2015-01" db="EMBL/GenBank/DDBJ databases">
        <title>The Genome Sequence of Exophiala sideris CBS121828.</title>
        <authorList>
            <consortium name="The Broad Institute Genomics Platform"/>
            <person name="Cuomo C."/>
            <person name="de Hoog S."/>
            <person name="Gorbushina A."/>
            <person name="Stielow B."/>
            <person name="Teixiera M."/>
            <person name="Abouelleil A."/>
            <person name="Chapman S.B."/>
            <person name="Priest M."/>
            <person name="Young S.K."/>
            <person name="Wortman J."/>
            <person name="Nusbaum C."/>
            <person name="Birren B."/>
        </authorList>
    </citation>
    <scope>NUCLEOTIDE SEQUENCE [LARGE SCALE GENOMIC DNA]</scope>
    <source>
        <strain evidence="5 6">CBS 121828</strain>
    </source>
</reference>